<evidence type="ECO:0000256" key="1">
    <source>
        <dbReference type="ARBA" id="ARBA00006484"/>
    </source>
</evidence>
<dbReference type="CDD" id="cd05233">
    <property type="entry name" value="SDR_c"/>
    <property type="match status" value="1"/>
</dbReference>
<dbReference type="PRINTS" id="PR00081">
    <property type="entry name" value="GDHRDH"/>
</dbReference>
<proteinExistence type="inferred from homology"/>
<evidence type="ECO:0000313" key="5">
    <source>
        <dbReference type="Proteomes" id="UP000006892"/>
    </source>
</evidence>
<dbReference type="Gene3D" id="3.40.50.720">
    <property type="entry name" value="NAD(P)-binding Rossmann-like Domain"/>
    <property type="match status" value="1"/>
</dbReference>
<dbReference type="AlphaFoldDB" id="A0A3S5Y5X6"/>
<protein>
    <submittedName>
        <fullName evidence="4">Short chain dehydrogenase</fullName>
    </submittedName>
</protein>
<dbReference type="PANTHER" id="PTHR24322:SF736">
    <property type="entry name" value="RETINOL DEHYDROGENASE 10"/>
    <property type="match status" value="1"/>
</dbReference>
<evidence type="ECO:0000256" key="2">
    <source>
        <dbReference type="ARBA" id="ARBA00023002"/>
    </source>
</evidence>
<dbReference type="Pfam" id="PF00106">
    <property type="entry name" value="adh_short"/>
    <property type="match status" value="1"/>
</dbReference>
<organism evidence="4">
    <name type="scientific">Rhodococcus hoagii (strain 103S)</name>
    <name type="common">Rhodococcus equi</name>
    <dbReference type="NCBI Taxonomy" id="685727"/>
    <lineage>
        <taxon>Bacteria</taxon>
        <taxon>Bacillati</taxon>
        <taxon>Actinomycetota</taxon>
        <taxon>Actinomycetes</taxon>
        <taxon>Mycobacteriales</taxon>
        <taxon>Nocardiaceae</taxon>
        <taxon>Prescottella</taxon>
    </lineage>
</organism>
<dbReference type="InterPro" id="IPR002347">
    <property type="entry name" value="SDR_fam"/>
</dbReference>
<dbReference type="InterPro" id="IPR036291">
    <property type="entry name" value="NAD(P)-bd_dom_sf"/>
</dbReference>
<dbReference type="GO" id="GO:0016616">
    <property type="term" value="F:oxidoreductase activity, acting on the CH-OH group of donors, NAD or NADP as acceptor"/>
    <property type="evidence" value="ECO:0007669"/>
    <property type="project" value="TreeGrafter"/>
</dbReference>
<dbReference type="RefSeq" id="WP_013415726.1">
    <property type="nucleotide sequence ID" value="NC_014659.1"/>
</dbReference>
<dbReference type="KEGG" id="req:REQ_18840"/>
<sequence>MSGIDPMGRVAVVTGGARGIGWATAAALRNAGAHVAIGDLDPARTALAAEELGLHGAFLDVTDTSSVETFLDDVESRLGPVAIWINNAGIMPIGPVLEQSDAVIRRAVDVNVLGVMNGSRAAARRMTRRGEGRIVNVASIAGRIPAPGMAVYNGTKFAVVGFGEALDAELRHRGVRVSTVLPSFTNTALVSGTAPGRMTRPIPPEEVARAVVTVVRRGRRQAVVPRRLSTGSALWQLFPRPVATTLRRTLGLDTVFLDIGSGRADYDARIARDAYPSEPID</sequence>
<keyword evidence="2" id="KW-0560">Oxidoreductase</keyword>
<dbReference type="PANTHER" id="PTHR24322">
    <property type="entry name" value="PKSB"/>
    <property type="match status" value="1"/>
</dbReference>
<dbReference type="SUPFAM" id="SSF51735">
    <property type="entry name" value="NAD(P)-binding Rossmann-fold domains"/>
    <property type="match status" value="1"/>
</dbReference>
<dbReference type="Proteomes" id="UP001154400">
    <property type="component" value="Chromosome"/>
</dbReference>
<name>A0A3S5Y5X6_RHOH1</name>
<accession>A0A3S5Y5X6</accession>
<evidence type="ECO:0000256" key="3">
    <source>
        <dbReference type="RuleBase" id="RU000363"/>
    </source>
</evidence>
<evidence type="ECO:0000313" key="4">
    <source>
        <dbReference type="EMBL" id="CBH47950.1"/>
    </source>
</evidence>
<gene>
    <name evidence="4" type="ordered locus">REQ_18840</name>
</gene>
<dbReference type="PRINTS" id="PR00080">
    <property type="entry name" value="SDRFAMILY"/>
</dbReference>
<dbReference type="EMBL" id="FN563149">
    <property type="protein sequence ID" value="CBH47950.1"/>
    <property type="molecule type" value="Genomic_DNA"/>
</dbReference>
<comment type="similarity">
    <text evidence="1 3">Belongs to the short-chain dehydrogenases/reductases (SDR) family.</text>
</comment>
<dbReference type="NCBIfam" id="NF005878">
    <property type="entry name" value="PRK07825.1"/>
    <property type="match status" value="1"/>
</dbReference>
<reference evidence="4" key="1">
    <citation type="journal article" date="2010" name="PLoS Genet.">
        <title>The genome of a pathogenic rhodococcus: cooptive virulence underpinned by key gene acquisitions.</title>
        <authorList>
            <person name="Letek M."/>
            <person name="Gonzalez P."/>
            <person name="Macarthur I."/>
            <person name="Rodriguez H."/>
            <person name="Freeman T.C."/>
            <person name="Valero-Rello A."/>
            <person name="Blanco M."/>
            <person name="Buckley T."/>
            <person name="Cherevach I."/>
            <person name="Fahey R."/>
            <person name="Hapeshi A."/>
            <person name="Holdstock J."/>
            <person name="Leadon D."/>
            <person name="Navas J."/>
            <person name="Ocampo A."/>
            <person name="Quail M.A."/>
            <person name="Sanders M."/>
            <person name="Scortti M.M."/>
            <person name="Prescott J.F."/>
            <person name="Fogarty U."/>
            <person name="Meijer W.G."/>
            <person name="Parkhill J."/>
            <person name="Bentley S.D."/>
            <person name="Vazquez-Boland J.A."/>
        </authorList>
    </citation>
    <scope>NUCLEOTIDE SEQUENCE [LARGE SCALE GENOMIC DNA]</scope>
    <source>
        <strain evidence="4 5">103S</strain>
    </source>
</reference>